<evidence type="ECO:0008006" key="5">
    <source>
        <dbReference type="Google" id="ProtNLM"/>
    </source>
</evidence>
<gene>
    <name evidence="3" type="ORF">SAMN04488692_10246</name>
</gene>
<evidence type="ECO:0000313" key="4">
    <source>
        <dbReference type="Proteomes" id="UP000199476"/>
    </source>
</evidence>
<keyword evidence="2" id="KW-0472">Membrane</keyword>
<evidence type="ECO:0000256" key="1">
    <source>
        <dbReference type="SAM" id="MobiDB-lite"/>
    </source>
</evidence>
<protein>
    <recommendedName>
        <fullName evidence="5">ATP synthase I chain</fullName>
    </recommendedName>
</protein>
<keyword evidence="2" id="KW-0812">Transmembrane</keyword>
<proteinExistence type="predicted"/>
<accession>A0A1G9HWQ9</accession>
<feature type="transmembrane region" description="Helical" evidence="2">
    <location>
        <begin position="44"/>
        <end position="60"/>
    </location>
</feature>
<evidence type="ECO:0000313" key="3">
    <source>
        <dbReference type="EMBL" id="SDL17104.1"/>
    </source>
</evidence>
<organism evidence="3 4">
    <name type="scientific">Halarsenatibacter silvermanii</name>
    <dbReference type="NCBI Taxonomy" id="321763"/>
    <lineage>
        <taxon>Bacteria</taxon>
        <taxon>Bacillati</taxon>
        <taxon>Bacillota</taxon>
        <taxon>Clostridia</taxon>
        <taxon>Halanaerobiales</taxon>
        <taxon>Halarsenatibacteraceae</taxon>
        <taxon>Halarsenatibacter</taxon>
    </lineage>
</organism>
<dbReference type="EMBL" id="FNGO01000002">
    <property type="protein sequence ID" value="SDL17104.1"/>
    <property type="molecule type" value="Genomic_DNA"/>
</dbReference>
<feature type="transmembrane region" description="Helical" evidence="2">
    <location>
        <begin position="81"/>
        <end position="97"/>
    </location>
</feature>
<name>A0A1G9HWQ9_9FIRM</name>
<feature type="region of interest" description="Disordered" evidence="1">
    <location>
        <begin position="159"/>
        <end position="179"/>
    </location>
</feature>
<dbReference type="Proteomes" id="UP000199476">
    <property type="component" value="Unassembled WGS sequence"/>
</dbReference>
<dbReference type="AlphaFoldDB" id="A0A1G9HWQ9"/>
<reference evidence="3 4" key="1">
    <citation type="submission" date="2016-10" db="EMBL/GenBank/DDBJ databases">
        <authorList>
            <person name="de Groot N.N."/>
        </authorList>
    </citation>
    <scope>NUCLEOTIDE SEQUENCE [LARGE SCALE GENOMIC DNA]</scope>
    <source>
        <strain evidence="3 4">SLAS-1</strain>
    </source>
</reference>
<keyword evidence="2" id="KW-1133">Transmembrane helix</keyword>
<keyword evidence="4" id="KW-1185">Reference proteome</keyword>
<evidence type="ECO:0000256" key="2">
    <source>
        <dbReference type="SAM" id="Phobius"/>
    </source>
</evidence>
<dbReference type="STRING" id="321763.SAMN04488692_10246"/>
<feature type="transmembrane region" description="Helical" evidence="2">
    <location>
        <begin position="103"/>
        <end position="126"/>
    </location>
</feature>
<dbReference type="RefSeq" id="WP_089757871.1">
    <property type="nucleotide sequence ID" value="NZ_FNGO01000002.1"/>
</dbReference>
<sequence length="179" mass="20420">MNENIFARSPAEVVKALTKRTLFAGFWMIGAAVISGRLEAVLGLIFGLSVALLLFRLKLIHSRRALEMDKEAARRFIRNRMIINYFIFFVVLAAAAWQPNLDLLAAALGLLLLKFTIIFSAVMEMIRSFIQEKRENFRISPLGTLRRHELEEEYVNESIADSEVGDSQQEDLPHKLKNL</sequence>